<dbReference type="EMBL" id="RJJR01000019">
    <property type="protein sequence ID" value="RNI33492.1"/>
    <property type="molecule type" value="Genomic_DNA"/>
</dbReference>
<evidence type="ECO:0000313" key="2">
    <source>
        <dbReference type="Proteomes" id="UP000267223"/>
    </source>
</evidence>
<protein>
    <submittedName>
        <fullName evidence="1">MerR family transcriptional regulator</fullName>
    </submittedName>
</protein>
<dbReference type="Proteomes" id="UP000267223">
    <property type="component" value="Unassembled WGS sequence"/>
</dbReference>
<accession>A0A3M9N6R3</accession>
<dbReference type="AlphaFoldDB" id="A0A3M9N6R3"/>
<keyword evidence="2" id="KW-1185">Reference proteome</keyword>
<dbReference type="Pfam" id="PF13591">
    <property type="entry name" value="MerR_2"/>
    <property type="match status" value="1"/>
</dbReference>
<comment type="caution">
    <text evidence="1">The sequence shown here is derived from an EMBL/GenBank/DDBJ whole genome shotgun (WGS) entry which is preliminary data.</text>
</comment>
<organism evidence="1 2">
    <name type="scientific">Hanamia caeni</name>
    <dbReference type="NCBI Taxonomy" id="2294116"/>
    <lineage>
        <taxon>Bacteria</taxon>
        <taxon>Pseudomonadati</taxon>
        <taxon>Bacteroidota</taxon>
        <taxon>Chitinophagia</taxon>
        <taxon>Chitinophagales</taxon>
        <taxon>Chitinophagaceae</taxon>
        <taxon>Hanamia</taxon>
    </lineage>
</organism>
<name>A0A3M9N6R3_9BACT</name>
<dbReference type="OrthoDB" id="1494789at2"/>
<evidence type="ECO:0000313" key="1">
    <source>
        <dbReference type="EMBL" id="RNI33492.1"/>
    </source>
</evidence>
<sequence>MENDDLIPAEEFCVYHNIEYSFISSLQDSGLIRVTSVEHNSYIPSDELEKLEKFVRLHYDLEINVEGIETINHLLQKIDLLQKEILHLRNIAAIADLSSE</sequence>
<reference evidence="1 2" key="1">
    <citation type="submission" date="2018-11" db="EMBL/GenBank/DDBJ databases">
        <title>Draft genome sequence of Ferruginibacter sp. BO-59.</title>
        <authorList>
            <person name="Im W.T."/>
        </authorList>
    </citation>
    <scope>NUCLEOTIDE SEQUENCE [LARGE SCALE GENOMIC DNA]</scope>
    <source>
        <strain evidence="1 2">BO-59</strain>
    </source>
</reference>
<proteinExistence type="predicted"/>
<gene>
    <name evidence="1" type="ORF">EFY79_18790</name>
</gene>
<dbReference type="RefSeq" id="WP_123122294.1">
    <property type="nucleotide sequence ID" value="NZ_RJJR01000019.1"/>
</dbReference>
<dbReference type="Gene3D" id="1.10.1660.10">
    <property type="match status" value="1"/>
</dbReference>